<comment type="function">
    <text evidence="7 8">One of the proteins that surrounds the polypeptide exit tunnel on the outside of the subunit.</text>
</comment>
<evidence type="ECO:0000313" key="11">
    <source>
        <dbReference type="Proteomes" id="UP000192342"/>
    </source>
</evidence>
<dbReference type="SMART" id="SM00739">
    <property type="entry name" value="KOW"/>
    <property type="match status" value="1"/>
</dbReference>
<comment type="similarity">
    <text evidence="1 8">Belongs to the universal ribosomal protein uL24 family.</text>
</comment>
<dbReference type="Gene3D" id="2.30.30.30">
    <property type="match status" value="1"/>
</dbReference>
<evidence type="ECO:0000256" key="6">
    <source>
        <dbReference type="ARBA" id="ARBA00035206"/>
    </source>
</evidence>
<dbReference type="InterPro" id="IPR041988">
    <property type="entry name" value="Ribosomal_uL24_KOW"/>
</dbReference>
<dbReference type="FunFam" id="2.30.30.30:FF:000004">
    <property type="entry name" value="50S ribosomal protein L24"/>
    <property type="match status" value="1"/>
</dbReference>
<dbReference type="NCBIfam" id="TIGR01079">
    <property type="entry name" value="rplX_bact"/>
    <property type="match status" value="1"/>
</dbReference>
<reference evidence="10 11" key="1">
    <citation type="submission" date="2013-04" db="EMBL/GenBank/DDBJ databases">
        <title>Oceanococcus atlanticus 22II-S10r2 Genome Sequencing.</title>
        <authorList>
            <person name="Lai Q."/>
            <person name="Li G."/>
            <person name="Shao Z."/>
        </authorList>
    </citation>
    <scope>NUCLEOTIDE SEQUENCE [LARGE SCALE GENOMIC DNA]</scope>
    <source>
        <strain evidence="10 11">22II-S10r2</strain>
    </source>
</reference>
<gene>
    <name evidence="8 10" type="primary">rplX</name>
    <name evidence="10" type="ORF">ATO7_03805</name>
</gene>
<name>A0A1Y1SHU2_9GAMM</name>
<evidence type="ECO:0000256" key="5">
    <source>
        <dbReference type="ARBA" id="ARBA00023274"/>
    </source>
</evidence>
<keyword evidence="3 8" id="KW-0694">RNA-binding</keyword>
<comment type="function">
    <text evidence="8">One of two assembly initiator proteins, it binds directly to the 5'-end of the 23S rRNA, where it nucleates assembly of the 50S subunit.</text>
</comment>
<comment type="caution">
    <text evidence="10">The sequence shown here is derived from an EMBL/GenBank/DDBJ whole genome shotgun (WGS) entry which is preliminary data.</text>
</comment>
<keyword evidence="4 8" id="KW-0689">Ribosomal protein</keyword>
<dbReference type="GO" id="GO:0003735">
    <property type="term" value="F:structural constituent of ribosome"/>
    <property type="evidence" value="ECO:0007669"/>
    <property type="project" value="InterPro"/>
</dbReference>
<evidence type="ECO:0000259" key="9">
    <source>
        <dbReference type="SMART" id="SM00739"/>
    </source>
</evidence>
<feature type="domain" description="KOW" evidence="9">
    <location>
        <begin position="3"/>
        <end position="30"/>
    </location>
</feature>
<comment type="subunit">
    <text evidence="8">Part of the 50S ribosomal subunit.</text>
</comment>
<dbReference type="PANTHER" id="PTHR12903">
    <property type="entry name" value="MITOCHONDRIAL RIBOSOMAL PROTEIN L24"/>
    <property type="match status" value="1"/>
</dbReference>
<dbReference type="Pfam" id="PF00467">
    <property type="entry name" value="KOW"/>
    <property type="match status" value="1"/>
</dbReference>
<dbReference type="HAMAP" id="MF_01326_B">
    <property type="entry name" value="Ribosomal_uL24_B"/>
    <property type="match status" value="1"/>
</dbReference>
<dbReference type="GO" id="GO:0019843">
    <property type="term" value="F:rRNA binding"/>
    <property type="evidence" value="ECO:0007669"/>
    <property type="project" value="UniProtKB-UniRule"/>
</dbReference>
<dbReference type="InterPro" id="IPR014722">
    <property type="entry name" value="Rib_uL2_dom2"/>
</dbReference>
<dbReference type="GO" id="GO:0005840">
    <property type="term" value="C:ribosome"/>
    <property type="evidence" value="ECO:0007669"/>
    <property type="project" value="UniProtKB-KW"/>
</dbReference>
<keyword evidence="5 8" id="KW-0687">Ribonucleoprotein</keyword>
<evidence type="ECO:0000256" key="3">
    <source>
        <dbReference type="ARBA" id="ARBA00022884"/>
    </source>
</evidence>
<dbReference type="OrthoDB" id="9807419at2"/>
<dbReference type="InterPro" id="IPR003256">
    <property type="entry name" value="Ribosomal_uL24"/>
</dbReference>
<dbReference type="InterPro" id="IPR005824">
    <property type="entry name" value="KOW"/>
</dbReference>
<protein>
    <recommendedName>
        <fullName evidence="6 8">Large ribosomal subunit protein uL24</fullName>
    </recommendedName>
</protein>
<dbReference type="InterPro" id="IPR008991">
    <property type="entry name" value="Translation_prot_SH3-like_sf"/>
</dbReference>
<proteinExistence type="inferred from homology"/>
<evidence type="ECO:0000256" key="2">
    <source>
        <dbReference type="ARBA" id="ARBA00022730"/>
    </source>
</evidence>
<dbReference type="GO" id="GO:0006412">
    <property type="term" value="P:translation"/>
    <property type="evidence" value="ECO:0007669"/>
    <property type="project" value="UniProtKB-UniRule"/>
</dbReference>
<dbReference type="CDD" id="cd06089">
    <property type="entry name" value="KOW_RPL26"/>
    <property type="match status" value="1"/>
</dbReference>
<dbReference type="RefSeq" id="WP_083559677.1">
    <property type="nucleotide sequence ID" value="NZ_AQQV01000001.1"/>
</dbReference>
<dbReference type="InterPro" id="IPR057264">
    <property type="entry name" value="Ribosomal_uL24_C"/>
</dbReference>
<evidence type="ECO:0000256" key="7">
    <source>
        <dbReference type="ARBA" id="ARBA00058688"/>
    </source>
</evidence>
<dbReference type="SUPFAM" id="SSF50104">
    <property type="entry name" value="Translation proteins SH3-like domain"/>
    <property type="match status" value="1"/>
</dbReference>
<dbReference type="GO" id="GO:1990904">
    <property type="term" value="C:ribonucleoprotein complex"/>
    <property type="evidence" value="ECO:0007669"/>
    <property type="project" value="UniProtKB-KW"/>
</dbReference>
<dbReference type="Proteomes" id="UP000192342">
    <property type="component" value="Unassembled WGS sequence"/>
</dbReference>
<dbReference type="AlphaFoldDB" id="A0A1Y1SHU2"/>
<keyword evidence="2 8" id="KW-0699">rRNA-binding</keyword>
<dbReference type="EMBL" id="AQQV01000001">
    <property type="protein sequence ID" value="ORE88970.1"/>
    <property type="molecule type" value="Genomic_DNA"/>
</dbReference>
<dbReference type="Pfam" id="PF17136">
    <property type="entry name" value="ribosomal_L24"/>
    <property type="match status" value="1"/>
</dbReference>
<evidence type="ECO:0000256" key="4">
    <source>
        <dbReference type="ARBA" id="ARBA00022980"/>
    </source>
</evidence>
<sequence>MNRIRKGDDVVITAGRDKGRRGTVIGVRDDERLLVEGVNIVKKHVKPNPNQGVQGGIVQQEAPIHVSNVMLYNPKTEKADRVSYKVVDGVKQRVYRSTGDVVGG</sequence>
<evidence type="ECO:0000313" key="10">
    <source>
        <dbReference type="EMBL" id="ORE88970.1"/>
    </source>
</evidence>
<evidence type="ECO:0000256" key="8">
    <source>
        <dbReference type="HAMAP-Rule" id="MF_01326"/>
    </source>
</evidence>
<organism evidence="10 11">
    <name type="scientific">Oceanococcus atlanticus</name>
    <dbReference type="NCBI Taxonomy" id="1317117"/>
    <lineage>
        <taxon>Bacteria</taxon>
        <taxon>Pseudomonadati</taxon>
        <taxon>Pseudomonadota</taxon>
        <taxon>Gammaproteobacteria</taxon>
        <taxon>Chromatiales</taxon>
        <taxon>Oceanococcaceae</taxon>
        <taxon>Oceanococcus</taxon>
    </lineage>
</organism>
<accession>A0A1Y1SHU2</accession>
<evidence type="ECO:0000256" key="1">
    <source>
        <dbReference type="ARBA" id="ARBA00010618"/>
    </source>
</evidence>
<keyword evidence="11" id="KW-1185">Reference proteome</keyword>
<dbReference type="STRING" id="1317117.ATO7_03805"/>